<feature type="domain" description="Peptidase S33 tripeptidyl aminopeptidase-like C-terminal" evidence="5">
    <location>
        <begin position="375"/>
        <end position="463"/>
    </location>
</feature>
<evidence type="ECO:0000256" key="4">
    <source>
        <dbReference type="SAM" id="SignalP"/>
    </source>
</evidence>
<dbReference type="InterPro" id="IPR051601">
    <property type="entry name" value="Serine_prot/Carboxylest_S33"/>
</dbReference>
<proteinExistence type="inferred from homology"/>
<keyword evidence="3 6" id="KW-0378">Hydrolase</keyword>
<keyword evidence="7" id="KW-1185">Reference proteome</keyword>
<dbReference type="InterPro" id="IPR013595">
    <property type="entry name" value="Pept_S33_TAP-like_C"/>
</dbReference>
<dbReference type="PANTHER" id="PTHR43248">
    <property type="entry name" value="2-SUCCINYL-6-HYDROXY-2,4-CYCLOHEXADIENE-1-CARBOXYLATE SYNTHASE"/>
    <property type="match status" value="1"/>
</dbReference>
<evidence type="ECO:0000256" key="2">
    <source>
        <dbReference type="ARBA" id="ARBA00022729"/>
    </source>
</evidence>
<reference evidence="7" key="1">
    <citation type="journal article" date="2019" name="Int. J. Syst. Evol. Microbiol.">
        <title>The Global Catalogue of Microorganisms (GCM) 10K type strain sequencing project: providing services to taxonomists for standard genome sequencing and annotation.</title>
        <authorList>
            <consortium name="The Broad Institute Genomics Platform"/>
            <consortium name="The Broad Institute Genome Sequencing Center for Infectious Disease"/>
            <person name="Wu L."/>
            <person name="Ma J."/>
        </authorList>
    </citation>
    <scope>NUCLEOTIDE SEQUENCE [LARGE SCALE GENOMIC DNA]</scope>
    <source>
        <strain evidence="7">JCM 16904</strain>
    </source>
</reference>
<evidence type="ECO:0000256" key="3">
    <source>
        <dbReference type="ARBA" id="ARBA00022801"/>
    </source>
</evidence>
<evidence type="ECO:0000256" key="1">
    <source>
        <dbReference type="ARBA" id="ARBA00010088"/>
    </source>
</evidence>
<dbReference type="GO" id="GO:0016787">
    <property type="term" value="F:hydrolase activity"/>
    <property type="evidence" value="ECO:0007669"/>
    <property type="project" value="UniProtKB-KW"/>
</dbReference>
<evidence type="ECO:0000313" key="7">
    <source>
        <dbReference type="Proteomes" id="UP001500902"/>
    </source>
</evidence>
<comment type="similarity">
    <text evidence="1">Belongs to the peptidase S33 family.</text>
</comment>
<dbReference type="PANTHER" id="PTHR43248:SF29">
    <property type="entry name" value="TRIPEPTIDYL AMINOPEPTIDASE"/>
    <property type="match status" value="1"/>
</dbReference>
<keyword evidence="2 4" id="KW-0732">Signal</keyword>
<evidence type="ECO:0000313" key="6">
    <source>
        <dbReference type="EMBL" id="GAA3644104.1"/>
    </source>
</evidence>
<dbReference type="Gene3D" id="3.40.50.1820">
    <property type="entry name" value="alpha/beta hydrolase"/>
    <property type="match status" value="1"/>
</dbReference>
<evidence type="ECO:0000259" key="5">
    <source>
        <dbReference type="Pfam" id="PF08386"/>
    </source>
</evidence>
<dbReference type="Proteomes" id="UP001500902">
    <property type="component" value="Unassembled WGS sequence"/>
</dbReference>
<organism evidence="6 7">
    <name type="scientific">Nonomuraea antimicrobica</name>
    <dbReference type="NCBI Taxonomy" id="561173"/>
    <lineage>
        <taxon>Bacteria</taxon>
        <taxon>Bacillati</taxon>
        <taxon>Actinomycetota</taxon>
        <taxon>Actinomycetes</taxon>
        <taxon>Streptosporangiales</taxon>
        <taxon>Streptosporangiaceae</taxon>
        <taxon>Nonomuraea</taxon>
    </lineage>
</organism>
<protein>
    <submittedName>
        <fullName evidence="6">Alpha/beta hydrolase</fullName>
    </submittedName>
</protein>
<accession>A0ABP7B0D5</accession>
<dbReference type="Pfam" id="PF08386">
    <property type="entry name" value="Abhydrolase_4"/>
    <property type="match status" value="1"/>
</dbReference>
<sequence>MRSLIRFLTPVLAGLVAVTGSAGAAKSAVRDRLDDFYDQRPSWSGCGDGYECATLPVPLDYAEPTGDQIGISMVRLPATGEKIGSIVLNFGGPGASGVDSLKASKDTVTADLRERFDVVSFDPRGVGGSAPVRCMGSLDLDAYFAIDPTPDTDAEVKQAEDWDKVFAKNCLAKSGEKLLAHVGTVDTARDLDVMRAALGEQRLTYLGFSYGTYLGAIYADTFPTRVRAMVLDGAEDPSQSSDQLVLDQDRGFQMATESFLRQCIDDGDCPVGGHTVKAATKRLDALYDRADQTPLRNDHDGRQVTEAVVRSAVEYAMYQPDNWPRLRLALTDAFRGDGTRLLALSDEGNGRRSNGRYDNSFEALMAINCVDHPENPCPNWPVKGTRYPKKVQAKGAPPIVVVGTTRDPATPYKLAEALVAQLPGGVLLTNDADGHTGYGRGSTCLDGKIDRYLITARAPRPGTCADLSTAALSDMSDPAMSDTASNTA</sequence>
<dbReference type="SUPFAM" id="SSF53474">
    <property type="entry name" value="alpha/beta-Hydrolases"/>
    <property type="match status" value="1"/>
</dbReference>
<feature type="chain" id="PRO_5045627864" evidence="4">
    <location>
        <begin position="25"/>
        <end position="488"/>
    </location>
</feature>
<dbReference type="EMBL" id="BAAAZP010000005">
    <property type="protein sequence ID" value="GAA3644104.1"/>
    <property type="molecule type" value="Genomic_DNA"/>
</dbReference>
<name>A0ABP7B0D5_9ACTN</name>
<comment type="caution">
    <text evidence="6">The sequence shown here is derived from an EMBL/GenBank/DDBJ whole genome shotgun (WGS) entry which is preliminary data.</text>
</comment>
<feature type="signal peptide" evidence="4">
    <location>
        <begin position="1"/>
        <end position="24"/>
    </location>
</feature>
<dbReference type="InterPro" id="IPR029058">
    <property type="entry name" value="AB_hydrolase_fold"/>
</dbReference>
<gene>
    <name evidence="6" type="ORF">GCM10022224_003140</name>
</gene>